<comment type="cofactor">
    <cofactor evidence="2">
        <name>[4Fe-4S] cluster</name>
        <dbReference type="ChEBI" id="CHEBI:49883"/>
    </cofactor>
</comment>
<dbReference type="Proteomes" id="UP001595616">
    <property type="component" value="Unassembled WGS sequence"/>
</dbReference>
<feature type="region of interest" description="Disordered" evidence="10">
    <location>
        <begin position="1"/>
        <end position="21"/>
    </location>
</feature>
<dbReference type="Gene3D" id="3.40.50.740">
    <property type="match status" value="1"/>
</dbReference>
<dbReference type="CDD" id="cd02767">
    <property type="entry name" value="MopB_ydeP"/>
    <property type="match status" value="1"/>
</dbReference>
<dbReference type="PANTHER" id="PTHR43105">
    <property type="entry name" value="RESPIRATORY NITRATE REDUCTASE"/>
    <property type="match status" value="1"/>
</dbReference>
<evidence type="ECO:0000256" key="4">
    <source>
        <dbReference type="ARBA" id="ARBA00022485"/>
    </source>
</evidence>
<evidence type="ECO:0000256" key="5">
    <source>
        <dbReference type="ARBA" id="ARBA00022505"/>
    </source>
</evidence>
<evidence type="ECO:0000256" key="2">
    <source>
        <dbReference type="ARBA" id="ARBA00001966"/>
    </source>
</evidence>
<feature type="domain" description="Molybdopterin dinucleotide-binding" evidence="12">
    <location>
        <begin position="647"/>
        <end position="753"/>
    </location>
</feature>
<proteinExistence type="inferred from homology"/>
<dbReference type="EMBL" id="JBHRYQ010000001">
    <property type="protein sequence ID" value="MFC3810889.1"/>
    <property type="molecule type" value="Genomic_DNA"/>
</dbReference>
<evidence type="ECO:0000256" key="10">
    <source>
        <dbReference type="SAM" id="MobiDB-lite"/>
    </source>
</evidence>
<evidence type="ECO:0000259" key="12">
    <source>
        <dbReference type="Pfam" id="PF01568"/>
    </source>
</evidence>
<name>A0ABV7YWE3_9BACT</name>
<gene>
    <name evidence="13" type="ORF">ACFOOI_09515</name>
</gene>
<evidence type="ECO:0000259" key="11">
    <source>
        <dbReference type="Pfam" id="PF00384"/>
    </source>
</evidence>
<protein>
    <submittedName>
        <fullName evidence="13">FdhF/YdeP family oxidoreductase</fullName>
    </submittedName>
</protein>
<comment type="similarity">
    <text evidence="3">Belongs to the prokaryotic molybdopterin-containing oxidoreductase family.</text>
</comment>
<keyword evidence="6" id="KW-0479">Metal-binding</keyword>
<evidence type="ECO:0000313" key="14">
    <source>
        <dbReference type="Proteomes" id="UP001595616"/>
    </source>
</evidence>
<dbReference type="InterPro" id="IPR010046">
    <property type="entry name" value="Mopterin_OxRdtse_a_bac"/>
</dbReference>
<evidence type="ECO:0000256" key="6">
    <source>
        <dbReference type="ARBA" id="ARBA00022723"/>
    </source>
</evidence>
<reference evidence="14" key="1">
    <citation type="journal article" date="2019" name="Int. J. Syst. Evol. Microbiol.">
        <title>The Global Catalogue of Microorganisms (GCM) 10K type strain sequencing project: providing services to taxonomists for standard genome sequencing and annotation.</title>
        <authorList>
            <consortium name="The Broad Institute Genomics Platform"/>
            <consortium name="The Broad Institute Genome Sequencing Center for Infectious Disease"/>
            <person name="Wu L."/>
            <person name="Ma J."/>
        </authorList>
    </citation>
    <scope>NUCLEOTIDE SEQUENCE [LARGE SCALE GENOMIC DNA]</scope>
    <source>
        <strain evidence="14">CECT 7956</strain>
    </source>
</reference>
<comment type="caution">
    <text evidence="13">The sequence shown here is derived from an EMBL/GenBank/DDBJ whole genome shotgun (WGS) entry which is preliminary data.</text>
</comment>
<evidence type="ECO:0000256" key="8">
    <source>
        <dbReference type="ARBA" id="ARBA00023004"/>
    </source>
</evidence>
<keyword evidence="9" id="KW-0411">Iron-sulfur</keyword>
<keyword evidence="5" id="KW-0500">Molybdenum</keyword>
<evidence type="ECO:0000256" key="7">
    <source>
        <dbReference type="ARBA" id="ARBA00023002"/>
    </source>
</evidence>
<dbReference type="SUPFAM" id="SSF53706">
    <property type="entry name" value="Formate dehydrogenase/DMSO reductase, domains 1-3"/>
    <property type="match status" value="1"/>
</dbReference>
<dbReference type="Gene3D" id="2.40.40.20">
    <property type="match status" value="1"/>
</dbReference>
<dbReference type="PANTHER" id="PTHR43105:SF4">
    <property type="entry name" value="PROTEIN YDEP"/>
    <property type="match status" value="1"/>
</dbReference>
<feature type="domain" description="Molybdopterin oxidoreductase" evidence="11">
    <location>
        <begin position="121"/>
        <end position="496"/>
    </location>
</feature>
<keyword evidence="7" id="KW-0560">Oxidoreductase</keyword>
<dbReference type="Pfam" id="PF00384">
    <property type="entry name" value="Molybdopterin"/>
    <property type="match status" value="1"/>
</dbReference>
<evidence type="ECO:0000313" key="13">
    <source>
        <dbReference type="EMBL" id="MFC3810889.1"/>
    </source>
</evidence>
<dbReference type="InterPro" id="IPR050123">
    <property type="entry name" value="Prok_molybdopt-oxidoreductase"/>
</dbReference>
<dbReference type="CDD" id="cd02787">
    <property type="entry name" value="MopB_CT_ydeP"/>
    <property type="match status" value="1"/>
</dbReference>
<dbReference type="NCBIfam" id="TIGR01701">
    <property type="entry name" value="Fdhalpha-like"/>
    <property type="match status" value="1"/>
</dbReference>
<sequence length="760" mass="83553">MSLAQGPSELTGIKQESQTPKMAVGTPAIWSSVKHVFGAMSVGNGLKALLNLNQKGGIDCPSCAWPDPDKHRSPIGEFCENGAKAIAEEATNLKVGPAFFQNYTVNQMAAKSDFWIGKQGRLTHPMYIGEGSQHYEAISWEEAFKLIAKELNTLNSPDEAVFYTSGRSSNEAAYLYQLFVRALGTNNLPDCSNMCHESSGVALTETLGLGKGSVTLDDFNQAEVIIIMGQNPGTNHPRMLTALEKAKQNGAKIVSINPLIETGLLGYKNPQTIQGMLGGGTTLTDIYIQIKINEDLALLQALSKTLIEKHSVVNQVLDTDFIEKNTEQFELYKSHLEKLDTKELLADSGVPQEQFTALSQLLTEKSKIIVCWAMGLTQHENSVATIQEVVNLLLLKGSIGKPGTGTCPVRGHSNVQGDRTVGILHKPSEALNVALEKKYNFTPPQKHGFDVVEAIEAMYNEKASVFVALGGNFLSAAPDTEYTAEALKKCSLTVQISTKLNRSHLIHGKKALILPCLGRTDRDLQNEVSQYVTTENSMGVVQKSEGVLTPPSEHIMSEPAIIANLGHYTFGNRFEIPWLTYATNYGKIRADISETISGFKDYEQKLKQDGGFYLPNGPREGVFTTDTGKAKFTVNNYARKDLKPGEFLMMTIRSHDQFNTTIYGLDDRYRGIFNERRIVMMNPEDMLQKGFSNYQKVNIFNRFGGVERKAEGFIVVPYNIPKGCVATYFPEANVLVPLKQIAIGSQTPASKSVVVSIIKQ</sequence>
<dbReference type="InterPro" id="IPR006656">
    <property type="entry name" value="Mopterin_OxRdtase"/>
</dbReference>
<evidence type="ECO:0000256" key="9">
    <source>
        <dbReference type="ARBA" id="ARBA00023014"/>
    </source>
</evidence>
<dbReference type="InterPro" id="IPR006657">
    <property type="entry name" value="MoPterin_dinucl-bd_dom"/>
</dbReference>
<dbReference type="InterPro" id="IPR041953">
    <property type="entry name" value="YdeP_MopB"/>
</dbReference>
<evidence type="ECO:0000256" key="1">
    <source>
        <dbReference type="ARBA" id="ARBA00001942"/>
    </source>
</evidence>
<accession>A0ABV7YWE3</accession>
<dbReference type="RefSeq" id="WP_379837393.1">
    <property type="nucleotide sequence ID" value="NZ_JBHRYQ010000001.1"/>
</dbReference>
<keyword evidence="4" id="KW-0004">4Fe-4S</keyword>
<dbReference type="Pfam" id="PF01568">
    <property type="entry name" value="Molydop_binding"/>
    <property type="match status" value="1"/>
</dbReference>
<keyword evidence="8" id="KW-0408">Iron</keyword>
<dbReference type="PIRSF" id="PIRSF000144">
    <property type="entry name" value="CbbBc"/>
    <property type="match status" value="1"/>
</dbReference>
<evidence type="ECO:0000256" key="3">
    <source>
        <dbReference type="ARBA" id="ARBA00010312"/>
    </source>
</evidence>
<comment type="cofactor">
    <cofactor evidence="1">
        <name>Mo-bis(molybdopterin guanine dinucleotide)</name>
        <dbReference type="ChEBI" id="CHEBI:60539"/>
    </cofactor>
</comment>
<keyword evidence="14" id="KW-1185">Reference proteome</keyword>
<dbReference type="InterPro" id="IPR037951">
    <property type="entry name" value="MopB_CT_YdeP"/>
</dbReference>
<dbReference type="InterPro" id="IPR009010">
    <property type="entry name" value="Asp_de-COase-like_dom_sf"/>
</dbReference>
<dbReference type="Gene3D" id="3.40.228.10">
    <property type="entry name" value="Dimethylsulfoxide Reductase, domain 2"/>
    <property type="match status" value="1"/>
</dbReference>
<organism evidence="13 14">
    <name type="scientific">Lacihabitans lacunae</name>
    <dbReference type="NCBI Taxonomy" id="1028214"/>
    <lineage>
        <taxon>Bacteria</taxon>
        <taxon>Pseudomonadati</taxon>
        <taxon>Bacteroidota</taxon>
        <taxon>Cytophagia</taxon>
        <taxon>Cytophagales</taxon>
        <taxon>Leadbetterellaceae</taxon>
        <taxon>Lacihabitans</taxon>
    </lineage>
</organism>
<dbReference type="SUPFAM" id="SSF50692">
    <property type="entry name" value="ADC-like"/>
    <property type="match status" value="1"/>
</dbReference>